<evidence type="ECO:0000256" key="5">
    <source>
        <dbReference type="ARBA" id="ARBA00023163"/>
    </source>
</evidence>
<dbReference type="InterPro" id="IPR002876">
    <property type="entry name" value="Transcrip_reg_TACO1-like"/>
</dbReference>
<evidence type="ECO:0000256" key="2">
    <source>
        <dbReference type="ARBA" id="ARBA00022490"/>
    </source>
</evidence>
<dbReference type="KEGG" id="nhi:B1s21160_02875"/>
<evidence type="ECO:0000259" key="7">
    <source>
        <dbReference type="Pfam" id="PF01709"/>
    </source>
</evidence>
<organism evidence="9 10">
    <name type="scientific">Candidatus Nanopelagicus hibericus</name>
    <dbReference type="NCBI Taxonomy" id="1884915"/>
    <lineage>
        <taxon>Bacteria</taxon>
        <taxon>Bacillati</taxon>
        <taxon>Actinomycetota</taxon>
        <taxon>Actinomycetes</taxon>
        <taxon>Candidatus Nanopelagicales</taxon>
        <taxon>Candidatus Nanopelagicaceae</taxon>
        <taxon>Candidatus Nanopelagicus</taxon>
    </lineage>
</organism>
<protein>
    <recommendedName>
        <fullName evidence="6">Probable transcriptional regulatory protein B1s21160_02875</fullName>
    </recommendedName>
</protein>
<dbReference type="HAMAP" id="MF_00693">
    <property type="entry name" value="Transcrip_reg_TACO1"/>
    <property type="match status" value="1"/>
</dbReference>
<dbReference type="GO" id="GO:0006355">
    <property type="term" value="P:regulation of DNA-templated transcription"/>
    <property type="evidence" value="ECO:0007669"/>
    <property type="project" value="UniProtKB-UniRule"/>
</dbReference>
<dbReference type="FunFam" id="1.10.10.200:FF:000002">
    <property type="entry name" value="Probable transcriptional regulatory protein CLM62_37755"/>
    <property type="match status" value="1"/>
</dbReference>
<gene>
    <name evidence="9" type="ORF">B1s21160_02875</name>
</gene>
<sequence length="252" mass="26994">MSGHSKWATIKHKKAILDSRRSKNFAKLIKAIEVSSRVGGADMSGNPTLFDAVTKAKKNSVPADNIDRAIKRGAGLETGGKVWETIMYEGYAAGGVALLIECLSDNRNRAASEVRVAVTRNGGTMADPGSVSYLFNRKGVVIVSKQGAKVSEEALLEVVLDAGAQEVNELSEAFEIVCQPADLVAVRKSLQTASIDYESADSSFLPTMSIPIDTDTAKKVFELIEAIEDLDDVQNVYGNFDVSDEVMASLSS</sequence>
<evidence type="ECO:0000256" key="6">
    <source>
        <dbReference type="HAMAP-Rule" id="MF_00693"/>
    </source>
</evidence>
<dbReference type="Proteomes" id="UP000217171">
    <property type="component" value="Chromosome"/>
</dbReference>
<dbReference type="OrthoDB" id="9781053at2"/>
<feature type="domain" description="TACO1/YebC-like N-terminal" evidence="8">
    <location>
        <begin position="5"/>
        <end position="75"/>
    </location>
</feature>
<accession>A0A249K917</accession>
<dbReference type="Pfam" id="PF01709">
    <property type="entry name" value="Transcrip_reg"/>
    <property type="match status" value="1"/>
</dbReference>
<dbReference type="PANTHER" id="PTHR12532:SF6">
    <property type="entry name" value="TRANSCRIPTIONAL REGULATORY PROTEIN YEBC-RELATED"/>
    <property type="match status" value="1"/>
</dbReference>
<dbReference type="Gene3D" id="1.10.10.200">
    <property type="match status" value="1"/>
</dbReference>
<evidence type="ECO:0000256" key="3">
    <source>
        <dbReference type="ARBA" id="ARBA00023015"/>
    </source>
</evidence>
<evidence type="ECO:0000259" key="8">
    <source>
        <dbReference type="Pfam" id="PF20772"/>
    </source>
</evidence>
<dbReference type="InterPro" id="IPR026564">
    <property type="entry name" value="Transcrip_reg_TACO1-like_dom3"/>
</dbReference>
<keyword evidence="2 6" id="KW-0963">Cytoplasm</keyword>
<dbReference type="InterPro" id="IPR049083">
    <property type="entry name" value="TACO1_YebC_N"/>
</dbReference>
<dbReference type="SUPFAM" id="SSF75625">
    <property type="entry name" value="YebC-like"/>
    <property type="match status" value="1"/>
</dbReference>
<comment type="similarity">
    <text evidence="1 6">Belongs to the TACO1 family.</text>
</comment>
<dbReference type="NCBIfam" id="TIGR01033">
    <property type="entry name" value="YebC/PmpR family DNA-binding transcriptional regulator"/>
    <property type="match status" value="1"/>
</dbReference>
<name>A0A249K917_9ACTN</name>
<keyword evidence="4 6" id="KW-0238">DNA-binding</keyword>
<reference evidence="9 10" key="1">
    <citation type="submission" date="2016-07" db="EMBL/GenBank/DDBJ databases">
        <title>High microdiversification within the ubiquitous acI lineage of Actinobacteria.</title>
        <authorList>
            <person name="Neuenschwander S.M."/>
            <person name="Salcher M."/>
            <person name="Ghai R."/>
            <person name="Pernthaler J."/>
        </authorList>
    </citation>
    <scope>NUCLEOTIDE SEQUENCE [LARGE SCALE GENOMIC DNA]</scope>
    <source>
        <strain evidence="9">MMS-21-160</strain>
    </source>
</reference>
<dbReference type="RefSeq" id="WP_095672361.1">
    <property type="nucleotide sequence ID" value="NZ_CP016771.1"/>
</dbReference>
<dbReference type="Gene3D" id="3.30.70.980">
    <property type="match status" value="2"/>
</dbReference>
<evidence type="ECO:0000313" key="9">
    <source>
        <dbReference type="EMBL" id="ASY13281.1"/>
    </source>
</evidence>
<dbReference type="AlphaFoldDB" id="A0A249K917"/>
<keyword evidence="5 6" id="KW-0804">Transcription</keyword>
<evidence type="ECO:0000256" key="1">
    <source>
        <dbReference type="ARBA" id="ARBA00008724"/>
    </source>
</evidence>
<evidence type="ECO:0000313" key="10">
    <source>
        <dbReference type="Proteomes" id="UP000217171"/>
    </source>
</evidence>
<dbReference type="GO" id="GO:0005829">
    <property type="term" value="C:cytosol"/>
    <property type="evidence" value="ECO:0007669"/>
    <property type="project" value="TreeGrafter"/>
</dbReference>
<dbReference type="InterPro" id="IPR029072">
    <property type="entry name" value="YebC-like"/>
</dbReference>
<dbReference type="GO" id="GO:0003677">
    <property type="term" value="F:DNA binding"/>
    <property type="evidence" value="ECO:0007669"/>
    <property type="project" value="UniProtKB-UniRule"/>
</dbReference>
<dbReference type="NCBIfam" id="NF009044">
    <property type="entry name" value="PRK12378.1"/>
    <property type="match status" value="1"/>
</dbReference>
<evidence type="ECO:0000256" key="4">
    <source>
        <dbReference type="ARBA" id="ARBA00023125"/>
    </source>
</evidence>
<keyword evidence="10" id="KW-1185">Reference proteome</keyword>
<dbReference type="PANTHER" id="PTHR12532">
    <property type="entry name" value="TRANSLATIONAL ACTIVATOR OF CYTOCHROME C OXIDASE 1"/>
    <property type="match status" value="1"/>
</dbReference>
<dbReference type="InterPro" id="IPR017856">
    <property type="entry name" value="Integrase-like_N"/>
</dbReference>
<dbReference type="EMBL" id="CP016771">
    <property type="protein sequence ID" value="ASY13281.1"/>
    <property type="molecule type" value="Genomic_DNA"/>
</dbReference>
<feature type="domain" description="TACO1/YebC-like second and third" evidence="7">
    <location>
        <begin position="84"/>
        <end position="240"/>
    </location>
</feature>
<dbReference type="Pfam" id="PF20772">
    <property type="entry name" value="TACO1_YebC_N"/>
    <property type="match status" value="1"/>
</dbReference>
<dbReference type="InterPro" id="IPR048300">
    <property type="entry name" value="TACO1_YebC-like_2nd/3rd_dom"/>
</dbReference>
<keyword evidence="3 6" id="KW-0805">Transcription regulation</keyword>
<proteinExistence type="inferred from homology"/>
<dbReference type="NCBIfam" id="NF001030">
    <property type="entry name" value="PRK00110.1"/>
    <property type="match status" value="1"/>
</dbReference>
<comment type="subcellular location">
    <subcellularLocation>
        <location evidence="6">Cytoplasm</location>
    </subcellularLocation>
</comment>